<dbReference type="InterPro" id="IPR035940">
    <property type="entry name" value="CAP_sf"/>
</dbReference>
<dbReference type="Gene3D" id="3.40.33.10">
    <property type="entry name" value="CAP"/>
    <property type="match status" value="1"/>
</dbReference>
<dbReference type="PANTHER" id="PTHR10334">
    <property type="entry name" value="CYSTEINE-RICH SECRETORY PROTEIN-RELATED"/>
    <property type="match status" value="1"/>
</dbReference>
<proteinExistence type="inferred from homology"/>
<evidence type="ECO:0000256" key="1">
    <source>
        <dbReference type="ARBA" id="ARBA00009923"/>
    </source>
</evidence>
<dbReference type="Ensembl" id="ENSPNAT00000039024.2">
    <property type="protein sequence ID" value="ENSPNAP00000018564.2"/>
    <property type="gene ID" value="ENSPNAG00000024971.2"/>
</dbReference>
<dbReference type="Proteomes" id="UP001501920">
    <property type="component" value="Chromosome 7"/>
</dbReference>
<reference evidence="5" key="3">
    <citation type="submission" date="2025-09" db="UniProtKB">
        <authorList>
            <consortium name="Ensembl"/>
        </authorList>
    </citation>
    <scope>IDENTIFICATION</scope>
</reference>
<dbReference type="InterPro" id="IPR018244">
    <property type="entry name" value="Allrgn_V5/Tpx1_CS"/>
</dbReference>
<feature type="signal peptide" evidence="3">
    <location>
        <begin position="1"/>
        <end position="20"/>
    </location>
</feature>
<dbReference type="PRINTS" id="PR00837">
    <property type="entry name" value="V5TPXLIKE"/>
</dbReference>
<keyword evidence="3" id="KW-0732">Signal</keyword>
<dbReference type="OMA" id="ADYTHRN"/>
<evidence type="ECO:0000313" key="6">
    <source>
        <dbReference type="Proteomes" id="UP001501920"/>
    </source>
</evidence>
<keyword evidence="6" id="KW-1185">Reference proteome</keyword>
<feature type="chain" id="PRO_5043870584" evidence="3">
    <location>
        <begin position="21"/>
        <end position="299"/>
    </location>
</feature>
<reference evidence="5" key="2">
    <citation type="submission" date="2025-08" db="UniProtKB">
        <authorList>
            <consortium name="Ensembl"/>
        </authorList>
    </citation>
    <scope>IDENTIFICATION</scope>
</reference>
<dbReference type="InterPro" id="IPR001283">
    <property type="entry name" value="CRISP-related"/>
</dbReference>
<dbReference type="PRINTS" id="PR00838">
    <property type="entry name" value="V5ALLERGEN"/>
</dbReference>
<dbReference type="InterPro" id="IPR014044">
    <property type="entry name" value="CAP_dom"/>
</dbReference>
<sequence>MWWVGLFLFISALSVQWVHHSSHSAGTAHTYTHTHTHTHKHTHSSAMDLLGSLALWISVLFAGPAGVLALVVPDITEPDFIRRCVQAHNAHRSRASPPAANMRLMTWDDTLARGARSWARHCKASHSPVLQRVGHVHPEFGRVGENIWLGTPYSAFTVESAVHSWNKEGADYTHRNHSCARVCGHYTQLMWATSYKVGCAVHVCSRGIDNFSSHPESTIFVCDYGDAGNVFGFPPYIVGLACSSCGTEKCQDKLCRYDWSPGWDLVPKSSAHRLLHWLTSAALQLPIGMCWLLYFYATH</sequence>
<keyword evidence="2" id="KW-0812">Transmembrane</keyword>
<protein>
    <submittedName>
        <fullName evidence="5">GLI pathogenesis-related 1b</fullName>
    </submittedName>
</protein>
<dbReference type="AlphaFoldDB" id="A0A3B4D6K8"/>
<evidence type="ECO:0000313" key="5">
    <source>
        <dbReference type="Ensembl" id="ENSPNAP00000018564.2"/>
    </source>
</evidence>
<accession>A0A3B4D6K8</accession>
<dbReference type="Pfam" id="PF00188">
    <property type="entry name" value="CAP"/>
    <property type="match status" value="1"/>
</dbReference>
<evidence type="ECO:0000256" key="3">
    <source>
        <dbReference type="SAM" id="SignalP"/>
    </source>
</evidence>
<dbReference type="SMART" id="SM00198">
    <property type="entry name" value="SCP"/>
    <property type="match status" value="1"/>
</dbReference>
<feature type="transmembrane region" description="Helical" evidence="2">
    <location>
        <begin position="274"/>
        <end position="297"/>
    </location>
</feature>
<organism evidence="5 6">
    <name type="scientific">Pygocentrus nattereri</name>
    <name type="common">Red-bellied piranha</name>
    <dbReference type="NCBI Taxonomy" id="42514"/>
    <lineage>
        <taxon>Eukaryota</taxon>
        <taxon>Metazoa</taxon>
        <taxon>Chordata</taxon>
        <taxon>Craniata</taxon>
        <taxon>Vertebrata</taxon>
        <taxon>Euteleostomi</taxon>
        <taxon>Actinopterygii</taxon>
        <taxon>Neopterygii</taxon>
        <taxon>Teleostei</taxon>
        <taxon>Ostariophysi</taxon>
        <taxon>Characiformes</taxon>
        <taxon>Characoidei</taxon>
        <taxon>Pygocentrus</taxon>
    </lineage>
</organism>
<dbReference type="GeneTree" id="ENSGT00940000165467"/>
<dbReference type="STRING" id="42514.ENSPNAP00000018564"/>
<keyword evidence="2" id="KW-0472">Membrane</keyword>
<dbReference type="SUPFAM" id="SSF55797">
    <property type="entry name" value="PR-1-like"/>
    <property type="match status" value="1"/>
</dbReference>
<reference evidence="5 6" key="1">
    <citation type="submission" date="2020-10" db="EMBL/GenBank/DDBJ databases">
        <title>Pygocentrus nattereri (red-bellied piranha) genome, fPygNat1, primary haplotype.</title>
        <authorList>
            <person name="Myers G."/>
            <person name="Meyer A."/>
            <person name="Karagic N."/>
            <person name="Pippel M."/>
            <person name="Winkler S."/>
            <person name="Tracey A."/>
            <person name="Wood J."/>
            <person name="Formenti G."/>
            <person name="Howe K."/>
            <person name="Fedrigo O."/>
            <person name="Jarvis E.D."/>
        </authorList>
    </citation>
    <scope>NUCLEOTIDE SEQUENCE [LARGE SCALE GENOMIC DNA]</scope>
</reference>
<keyword evidence="2" id="KW-1133">Transmembrane helix</keyword>
<dbReference type="PROSITE" id="PS01009">
    <property type="entry name" value="CRISP_1"/>
    <property type="match status" value="1"/>
</dbReference>
<dbReference type="GO" id="GO:0005576">
    <property type="term" value="C:extracellular region"/>
    <property type="evidence" value="ECO:0007669"/>
    <property type="project" value="InterPro"/>
</dbReference>
<feature type="transmembrane region" description="Helical" evidence="2">
    <location>
        <begin position="53"/>
        <end position="73"/>
    </location>
</feature>
<evidence type="ECO:0000259" key="4">
    <source>
        <dbReference type="SMART" id="SM00198"/>
    </source>
</evidence>
<name>A0A3B4D6K8_PYGNA</name>
<feature type="domain" description="SCP" evidence="4">
    <location>
        <begin position="79"/>
        <end position="232"/>
    </location>
</feature>
<comment type="similarity">
    <text evidence="1">Belongs to the CRISP family.</text>
</comment>
<evidence type="ECO:0000256" key="2">
    <source>
        <dbReference type="SAM" id="Phobius"/>
    </source>
</evidence>
<dbReference type="InterPro" id="IPR002413">
    <property type="entry name" value="V5_allergen-like"/>
</dbReference>